<reference evidence="2 3" key="1">
    <citation type="submission" date="2017-01" db="EMBL/GenBank/DDBJ databases">
        <title>A new Hymenobacter.</title>
        <authorList>
            <person name="Liang Y."/>
            <person name="Feng F."/>
        </authorList>
    </citation>
    <scope>NUCLEOTIDE SEQUENCE [LARGE SCALE GENOMIC DNA]</scope>
    <source>
        <strain evidence="2">MIMBbqt21</strain>
    </source>
</reference>
<name>A0A243WFM9_9BACT</name>
<dbReference type="EMBL" id="MTSE01000004">
    <property type="protein sequence ID" value="OUJ74269.1"/>
    <property type="molecule type" value="Genomic_DNA"/>
</dbReference>
<comment type="caution">
    <text evidence="2">The sequence shown here is derived from an EMBL/GenBank/DDBJ whole genome shotgun (WGS) entry which is preliminary data.</text>
</comment>
<feature type="compositionally biased region" description="Polar residues" evidence="1">
    <location>
        <begin position="536"/>
        <end position="547"/>
    </location>
</feature>
<dbReference type="AlphaFoldDB" id="A0A243WFM9"/>
<dbReference type="PANTHER" id="PTHR30441">
    <property type="entry name" value="DUF748 DOMAIN-CONTAINING PROTEIN"/>
    <property type="match status" value="1"/>
</dbReference>
<sequence length="1082" mass="120531">MKWFSFRRLLVVGFLLVVLASSLAAWLIGSAYGRRYLERLVRERISRNSSLVVAPFTIEFSPWRDFPHVTASLHSLRLTDTTYQQPEVVLSVGRADLRLELAGLLRGRVRVTRLEVSDVLFQERVDSLGHSWGLHSKHRSKKRGDGPEITLVLDSLIVHQFRMRTRNEYAQSSFGASVRRASLGVRVQEGFLDARGALDAQIDYLRNSSTTLFEKEPVNAWANYRFDFKKRQGSFSNTWATLNDDTIHVSGTHTGTDYEKAGTRMNLRFEGKQPLTEVLYTALPPSLHTYLAGASSPSKAHIVYTISGLNGPTISTRNVLKFALRGASLQWPDSTRRIDRWDLAGTYDNGPGHNTRTTSLTFDHCRIYSSAGELDIAMHLHDFARPFVDGHIMGRTELPELAAVVSPGLWRARHGTAQLDVRLHGLLPPPPGRRTPVAHRSNLSVRGLVALRDASFVLLDRDADMSGLNVRIGLDNSVWQLSDASGVLDHMRFKATATTTNLLEYLTGQQPITKISGSFSIDKLLVGRLRELLRPQNSASQSASTSGLARKRARAKPLTNTANLGASLFPPGMQLNVSLRCDQLVLPTDTLHHLAVTVRHDGKHVQLSNLAGQVWGGQVTGLVAWSTDTTNRVAPVDFQVGVHFNTINYRRLVAKMARPPQRSAKAPASPALRELLLAANGRITCQIDHVQLPGQENLQGLKVRFDKQENTLRMPYLTFGTTRGGWGRATASAQVTGTHLKAADANLDLRYATLDVQELLKLLASINPDDDNEASTAQPVAAPSKNRQGAAAMLTNGVLTAMVRVQADQVRYASVTGHNFRLVSRLRDGAARLEDCSLDAFQGTIQLRGFMRTNAGRQHHPLHVQMLLDNIQLPELFTAATAMHFNVMKGENVRGSMHCAADVRTDLNADFLPNFDQTLGYLRTDLRNLELIDVEALTQALRFLKDERTNHLYFEPVSTRFILDRGQLLIPSLHLNSNLSDLHVSGRYGLDGRANLYVGLSPLQALFGNNEKRIERIQSGEALRRPNRALTYVNLNRPSPGVKYGVRLFKKGEQRQQQAALRKQYQQLLLTQRLDTTLRLLR</sequence>
<dbReference type="OrthoDB" id="843080at2"/>
<protein>
    <submittedName>
        <fullName evidence="2">Uncharacterized protein</fullName>
    </submittedName>
</protein>
<keyword evidence="3" id="KW-1185">Reference proteome</keyword>
<organism evidence="2 3">
    <name type="scientific">Hymenobacter crusticola</name>
    <dbReference type="NCBI Taxonomy" id="1770526"/>
    <lineage>
        <taxon>Bacteria</taxon>
        <taxon>Pseudomonadati</taxon>
        <taxon>Bacteroidota</taxon>
        <taxon>Cytophagia</taxon>
        <taxon>Cytophagales</taxon>
        <taxon>Hymenobacteraceae</taxon>
        <taxon>Hymenobacter</taxon>
    </lineage>
</organism>
<dbReference type="Proteomes" id="UP000194873">
    <property type="component" value="Unassembled WGS sequence"/>
</dbReference>
<dbReference type="PANTHER" id="PTHR30441:SF4">
    <property type="entry name" value="PROTEIN ASMA"/>
    <property type="match status" value="1"/>
</dbReference>
<evidence type="ECO:0000313" key="3">
    <source>
        <dbReference type="Proteomes" id="UP000194873"/>
    </source>
</evidence>
<dbReference type="GO" id="GO:0090313">
    <property type="term" value="P:regulation of protein targeting to membrane"/>
    <property type="evidence" value="ECO:0007669"/>
    <property type="project" value="TreeGrafter"/>
</dbReference>
<proteinExistence type="predicted"/>
<dbReference type="InterPro" id="IPR052894">
    <property type="entry name" value="AsmA-related"/>
</dbReference>
<dbReference type="GO" id="GO:0005886">
    <property type="term" value="C:plasma membrane"/>
    <property type="evidence" value="ECO:0007669"/>
    <property type="project" value="TreeGrafter"/>
</dbReference>
<accession>A0A243WFM9</accession>
<evidence type="ECO:0000313" key="2">
    <source>
        <dbReference type="EMBL" id="OUJ74269.1"/>
    </source>
</evidence>
<feature type="region of interest" description="Disordered" evidence="1">
    <location>
        <begin position="536"/>
        <end position="555"/>
    </location>
</feature>
<gene>
    <name evidence="2" type="ORF">BXP70_11145</name>
</gene>
<evidence type="ECO:0000256" key="1">
    <source>
        <dbReference type="SAM" id="MobiDB-lite"/>
    </source>
</evidence>
<dbReference type="RefSeq" id="WP_086594125.1">
    <property type="nucleotide sequence ID" value="NZ_MTSE01000004.1"/>
</dbReference>